<sequence length="78" mass="8931">MKAEEHKKIGRLHSWIDENGTLKLYSHSFGDSNGFSCTLSAEEARGLFDLLSRHREDINLALHTHEVENLKPRYVGSH</sequence>
<dbReference type="EMBL" id="BNJK01000001">
    <property type="protein sequence ID" value="GHO92921.1"/>
    <property type="molecule type" value="Genomic_DNA"/>
</dbReference>
<protein>
    <submittedName>
        <fullName evidence="1">Uncharacterized protein</fullName>
    </submittedName>
</protein>
<comment type="caution">
    <text evidence="1">The sequence shown here is derived from an EMBL/GenBank/DDBJ whole genome shotgun (WGS) entry which is preliminary data.</text>
</comment>
<organism evidence="1 2">
    <name type="scientific">Reticulibacter mediterranei</name>
    <dbReference type="NCBI Taxonomy" id="2778369"/>
    <lineage>
        <taxon>Bacteria</taxon>
        <taxon>Bacillati</taxon>
        <taxon>Chloroflexota</taxon>
        <taxon>Ktedonobacteria</taxon>
        <taxon>Ktedonobacterales</taxon>
        <taxon>Reticulibacteraceae</taxon>
        <taxon>Reticulibacter</taxon>
    </lineage>
</organism>
<gene>
    <name evidence="1" type="ORF">KSF_029690</name>
</gene>
<keyword evidence="2" id="KW-1185">Reference proteome</keyword>
<dbReference type="Proteomes" id="UP000597444">
    <property type="component" value="Unassembled WGS sequence"/>
</dbReference>
<evidence type="ECO:0000313" key="1">
    <source>
        <dbReference type="EMBL" id="GHO92921.1"/>
    </source>
</evidence>
<dbReference type="RefSeq" id="WP_220203732.1">
    <property type="nucleotide sequence ID" value="NZ_BNJK01000001.1"/>
</dbReference>
<dbReference type="AlphaFoldDB" id="A0A8J3IEL8"/>
<proteinExistence type="predicted"/>
<reference evidence="1" key="1">
    <citation type="submission" date="2020-10" db="EMBL/GenBank/DDBJ databases">
        <title>Taxonomic study of unclassified bacteria belonging to the class Ktedonobacteria.</title>
        <authorList>
            <person name="Yabe S."/>
            <person name="Wang C.M."/>
            <person name="Zheng Y."/>
            <person name="Sakai Y."/>
            <person name="Cavaletti L."/>
            <person name="Monciardini P."/>
            <person name="Donadio S."/>
        </authorList>
    </citation>
    <scope>NUCLEOTIDE SEQUENCE</scope>
    <source>
        <strain evidence="1">ID150040</strain>
    </source>
</reference>
<accession>A0A8J3IEL8</accession>
<evidence type="ECO:0000313" key="2">
    <source>
        <dbReference type="Proteomes" id="UP000597444"/>
    </source>
</evidence>
<name>A0A8J3IEL8_9CHLR</name>